<dbReference type="Proteomes" id="UP001465976">
    <property type="component" value="Unassembled WGS sequence"/>
</dbReference>
<evidence type="ECO:0000256" key="3">
    <source>
        <dbReference type="ARBA" id="ARBA00022679"/>
    </source>
</evidence>
<dbReference type="PANTHER" id="PTHR24350">
    <property type="entry name" value="SERINE/THREONINE-PROTEIN KINASE IAL-RELATED"/>
    <property type="match status" value="1"/>
</dbReference>
<dbReference type="Pfam" id="PF18409">
    <property type="entry name" value="Plk4_PB2"/>
    <property type="match status" value="1"/>
</dbReference>
<feature type="domain" description="Protein kinase" evidence="8">
    <location>
        <begin position="42"/>
        <end position="291"/>
    </location>
</feature>
<comment type="caution">
    <text evidence="11">The sequence shown here is derived from an EMBL/GenBank/DDBJ whole genome shotgun (WGS) entry which is preliminary data.</text>
</comment>
<dbReference type="Gene3D" id="3.30.1120.120">
    <property type="match status" value="1"/>
</dbReference>
<feature type="domain" description="Cryptic POLO box 1 (CPB1)" evidence="9">
    <location>
        <begin position="453"/>
        <end position="561"/>
    </location>
</feature>
<reference evidence="11 12" key="1">
    <citation type="submission" date="2024-02" db="EMBL/GenBank/DDBJ databases">
        <title>A draft genome for the cacao thread blight pathogen Marasmius crinis-equi.</title>
        <authorList>
            <person name="Cohen S.P."/>
            <person name="Baruah I.K."/>
            <person name="Amoako-Attah I."/>
            <person name="Bukari Y."/>
            <person name="Meinhardt L.W."/>
            <person name="Bailey B.A."/>
        </authorList>
    </citation>
    <scope>NUCLEOTIDE SEQUENCE [LARGE SCALE GENOMIC DNA]</scope>
    <source>
        <strain evidence="11 12">GH-76</strain>
    </source>
</reference>
<dbReference type="Gene3D" id="1.10.510.10">
    <property type="entry name" value="Transferase(Phosphotransferase) domain 1"/>
    <property type="match status" value="1"/>
</dbReference>
<feature type="domain" description="Cryptic POLO box 2 (CPB2)" evidence="10">
    <location>
        <begin position="562"/>
        <end position="732"/>
    </location>
</feature>
<evidence type="ECO:0000256" key="1">
    <source>
        <dbReference type="ARBA" id="ARBA00004496"/>
    </source>
</evidence>
<evidence type="ECO:0000313" key="12">
    <source>
        <dbReference type="Proteomes" id="UP001465976"/>
    </source>
</evidence>
<evidence type="ECO:0008006" key="13">
    <source>
        <dbReference type="Google" id="ProtNLM"/>
    </source>
</evidence>
<evidence type="ECO:0000256" key="5">
    <source>
        <dbReference type="ARBA" id="ARBA00022777"/>
    </source>
</evidence>
<dbReference type="InterPro" id="IPR030616">
    <property type="entry name" value="Aur-like"/>
</dbReference>
<gene>
    <name evidence="11" type="ORF">V5O48_010951</name>
</gene>
<sequence length="874" mass="97131">MAQHSLFSNLESSVLPSEEMDRLEVCSIGESAFIRFDTLQNYDILETISSRGSTCVYQAKSIKGRMKGRLIALKKYASQDIISTEALHQGLYHLNIVSLLSSFSVSQYRYHILELCSGGSLSDLLKSQKGCILSEQETVSIARPLIDALSYLKREGIVHRNINPKTILFTTDRRLKLTNFTRAIHLPSQDITVDYFIEHPHFSSPELLSRERCDYASDLWSLGVLIFRCCSGQMPFQASATRGVIENILGGRFTTPSAVSSPFSELISRLLSINPSRRPDVQSISSYLPFSEFSSVPDPPQAAAKSLKPRPLPYRIPSSKSENFCKDIKATRTPLQDIRNVDLQRILSDEVTDSLKFQDRRAVSDPHPKFDMSKTTKHDNRRMSSLKLAPLTAPPQGLLSSRLSLHLRPFKTPISESLATADLVKTDRVHKPSDSDITSESDKSDSDITVLPVGTVRPSSFTTTLLAPRVHKTVNGQITILPSRSALVDFREGERRRGRKGTEVLVVSPDGREVKIYDAPHLSTPCCLAEVKETYDLEDLPRRFWKQYNDAGALIARIKQRTPRMVLYDQDAQCTLMGNGPQGDVELLFQNGVSSQSVTKKSQEKDASETPTRRLRYSRQTRMLEISNYTSSAQGKEWKTTTHHIHSDDSGDVDRSTFELPGLTSDDDESITQLLRFLRVCAAVEADDCTFAHKEEPVHSEPHSNQTLSLCGSGSTSTHNVAGSRSNSGSSRTIARSLSIVDLAPRPTTKFSCSTSKSSDVRLPLSTKKPTSSAHTYDTFDLLESQVTKANTDTTPAWIRDHSLGLGQQGTTTTGGVATVQSKFIPSVGWCVRHDSRVSQGGRWKIMFLDGAVLDVDADEEWAELTGKDGMRYR</sequence>
<dbReference type="PROSITE" id="PS51985">
    <property type="entry name" value="CPB2"/>
    <property type="match status" value="1"/>
</dbReference>
<dbReference type="InterPro" id="IPR033699">
    <property type="entry name" value="POLO_box_Plk4_1"/>
</dbReference>
<evidence type="ECO:0000259" key="9">
    <source>
        <dbReference type="PROSITE" id="PS51984"/>
    </source>
</evidence>
<keyword evidence="4" id="KW-0547">Nucleotide-binding</keyword>
<dbReference type="InterPro" id="IPR046437">
    <property type="entry name" value="Ser_Thr-PK_POLO_box_1_sf"/>
</dbReference>
<dbReference type="PROSITE" id="PS51984">
    <property type="entry name" value="CPB1"/>
    <property type="match status" value="1"/>
</dbReference>
<evidence type="ECO:0000259" key="8">
    <source>
        <dbReference type="PROSITE" id="PS50011"/>
    </source>
</evidence>
<dbReference type="EMBL" id="JBAHYK010000840">
    <property type="protein sequence ID" value="KAL0571004.1"/>
    <property type="molecule type" value="Genomic_DNA"/>
</dbReference>
<keyword evidence="12" id="KW-1185">Reference proteome</keyword>
<feature type="compositionally biased region" description="Basic and acidic residues" evidence="7">
    <location>
        <begin position="428"/>
        <end position="446"/>
    </location>
</feature>
<dbReference type="InterPro" id="IPR033698">
    <property type="entry name" value="POLO_box_Plk4_2"/>
</dbReference>
<feature type="region of interest" description="Disordered" evidence="7">
    <location>
        <begin position="697"/>
        <end position="730"/>
    </location>
</feature>
<keyword evidence="2" id="KW-0723">Serine/threonine-protein kinase</keyword>
<keyword evidence="3" id="KW-0808">Transferase</keyword>
<proteinExistence type="predicted"/>
<dbReference type="Gene3D" id="3.30.1120.130">
    <property type="match status" value="1"/>
</dbReference>
<dbReference type="Pfam" id="PF18190">
    <property type="entry name" value="Plk4_PB1"/>
    <property type="match status" value="1"/>
</dbReference>
<feature type="compositionally biased region" description="Polar residues" evidence="7">
    <location>
        <begin position="719"/>
        <end position="730"/>
    </location>
</feature>
<dbReference type="Pfam" id="PF00069">
    <property type="entry name" value="Pkinase"/>
    <property type="match status" value="1"/>
</dbReference>
<evidence type="ECO:0000256" key="2">
    <source>
        <dbReference type="ARBA" id="ARBA00022527"/>
    </source>
</evidence>
<keyword evidence="6" id="KW-0067">ATP-binding</keyword>
<evidence type="ECO:0000256" key="7">
    <source>
        <dbReference type="SAM" id="MobiDB-lite"/>
    </source>
</evidence>
<accession>A0ABR3F7F1</accession>
<dbReference type="InterPro" id="IPR011009">
    <property type="entry name" value="Kinase-like_dom_sf"/>
</dbReference>
<evidence type="ECO:0000259" key="10">
    <source>
        <dbReference type="PROSITE" id="PS51985"/>
    </source>
</evidence>
<dbReference type="InterPro" id="IPR047108">
    <property type="entry name" value="Plk4-like_POLO_box_2_sf"/>
</dbReference>
<keyword evidence="5" id="KW-0418">Kinase</keyword>
<dbReference type="SUPFAM" id="SSF56112">
    <property type="entry name" value="Protein kinase-like (PK-like)"/>
    <property type="match status" value="1"/>
</dbReference>
<evidence type="ECO:0000313" key="11">
    <source>
        <dbReference type="EMBL" id="KAL0571004.1"/>
    </source>
</evidence>
<organism evidence="11 12">
    <name type="scientific">Marasmius crinis-equi</name>
    <dbReference type="NCBI Taxonomy" id="585013"/>
    <lineage>
        <taxon>Eukaryota</taxon>
        <taxon>Fungi</taxon>
        <taxon>Dikarya</taxon>
        <taxon>Basidiomycota</taxon>
        <taxon>Agaricomycotina</taxon>
        <taxon>Agaricomycetes</taxon>
        <taxon>Agaricomycetidae</taxon>
        <taxon>Agaricales</taxon>
        <taxon>Marasmiineae</taxon>
        <taxon>Marasmiaceae</taxon>
        <taxon>Marasmius</taxon>
    </lineage>
</organism>
<feature type="compositionally biased region" description="Low complexity" evidence="7">
    <location>
        <begin position="707"/>
        <end position="718"/>
    </location>
</feature>
<dbReference type="PROSITE" id="PS50011">
    <property type="entry name" value="PROTEIN_KINASE_DOM"/>
    <property type="match status" value="1"/>
</dbReference>
<protein>
    <recommendedName>
        <fullName evidence="13">Non-specific serine/threonine protein kinase</fullName>
    </recommendedName>
</protein>
<evidence type="ECO:0000256" key="6">
    <source>
        <dbReference type="ARBA" id="ARBA00022840"/>
    </source>
</evidence>
<name>A0ABR3F7F1_9AGAR</name>
<dbReference type="InterPro" id="IPR000719">
    <property type="entry name" value="Prot_kinase_dom"/>
</dbReference>
<feature type="region of interest" description="Disordered" evidence="7">
    <location>
        <begin position="428"/>
        <end position="449"/>
    </location>
</feature>
<comment type="subcellular location">
    <subcellularLocation>
        <location evidence="1">Cytoplasm</location>
    </subcellularLocation>
</comment>
<evidence type="ECO:0000256" key="4">
    <source>
        <dbReference type="ARBA" id="ARBA00022741"/>
    </source>
</evidence>